<protein>
    <submittedName>
        <fullName evidence="1">Uncharacterized protein</fullName>
    </submittedName>
</protein>
<sequence>DWRSSAAFVVDLTVGEKVGDLKEATVITPLGIFTISLSKVTRRYQIPGWRSFSDISNATKLILSNLRRLLFSSFFPTNIDYLSNLVCRFPCVKRKFPSHLEQRSFPMAGKMPEPLQILS</sequence>
<proteinExistence type="predicted"/>
<feature type="non-terminal residue" evidence="1">
    <location>
        <position position="1"/>
    </location>
</feature>
<organism evidence="1">
    <name type="scientific">Spongospora subterranea</name>
    <dbReference type="NCBI Taxonomy" id="70186"/>
    <lineage>
        <taxon>Eukaryota</taxon>
        <taxon>Sar</taxon>
        <taxon>Rhizaria</taxon>
        <taxon>Endomyxa</taxon>
        <taxon>Phytomyxea</taxon>
        <taxon>Plasmodiophorida</taxon>
        <taxon>Plasmodiophoridae</taxon>
        <taxon>Spongospora</taxon>
    </lineage>
</organism>
<accession>A0A0H5QI69</accession>
<dbReference type="EMBL" id="HACM01001293">
    <property type="protein sequence ID" value="CRZ01735.1"/>
    <property type="molecule type" value="Transcribed_RNA"/>
</dbReference>
<dbReference type="AlphaFoldDB" id="A0A0H5QI69"/>
<name>A0A0H5QI69_9EUKA</name>
<evidence type="ECO:0000313" key="1">
    <source>
        <dbReference type="EMBL" id="CRZ01735.1"/>
    </source>
</evidence>
<reference evidence="1" key="1">
    <citation type="submission" date="2015-04" db="EMBL/GenBank/DDBJ databases">
        <title>The genome sequence of the plant pathogenic Rhizarian Plasmodiophora brassicae reveals insights in its biotrophic life cycle and the origin of chitin synthesis.</title>
        <authorList>
            <person name="Schwelm A."/>
            <person name="Fogelqvist J."/>
            <person name="Knaust A."/>
            <person name="Julke S."/>
            <person name="Lilja T."/>
            <person name="Dhandapani V."/>
            <person name="Bonilla-Rosso G."/>
            <person name="Karlsson M."/>
            <person name="Shevchenko A."/>
            <person name="Choi S.R."/>
            <person name="Kim H.G."/>
            <person name="Park J.Y."/>
            <person name="Lim Y.P."/>
            <person name="Ludwig-Muller J."/>
            <person name="Dixelius C."/>
        </authorList>
    </citation>
    <scope>NUCLEOTIDE SEQUENCE</scope>
    <source>
        <tissue evidence="1">Potato root galls</tissue>
    </source>
</reference>